<evidence type="ECO:0000313" key="1">
    <source>
        <dbReference type="EMBL" id="ORY42040.1"/>
    </source>
</evidence>
<reference evidence="1 2" key="1">
    <citation type="submission" date="2016-07" db="EMBL/GenBank/DDBJ databases">
        <title>Pervasive Adenine N6-methylation of Active Genes in Fungi.</title>
        <authorList>
            <consortium name="DOE Joint Genome Institute"/>
            <person name="Mondo S.J."/>
            <person name="Dannebaum R.O."/>
            <person name="Kuo R.C."/>
            <person name="Labutti K."/>
            <person name="Haridas S."/>
            <person name="Kuo A."/>
            <person name="Salamov A."/>
            <person name="Ahrendt S.R."/>
            <person name="Lipzen A."/>
            <person name="Sullivan W."/>
            <person name="Andreopoulos W.B."/>
            <person name="Clum A."/>
            <person name="Lindquist E."/>
            <person name="Daum C."/>
            <person name="Ramamoorthy G.K."/>
            <person name="Gryganskyi A."/>
            <person name="Culley D."/>
            <person name="Magnuson J.K."/>
            <person name="James T.Y."/>
            <person name="O'Malley M.A."/>
            <person name="Stajich J.E."/>
            <person name="Spatafora J.W."/>
            <person name="Visel A."/>
            <person name="Grigoriev I.V."/>
        </authorList>
    </citation>
    <scope>NUCLEOTIDE SEQUENCE [LARGE SCALE GENOMIC DNA]</scope>
    <source>
        <strain evidence="1 2">JEL800</strain>
    </source>
</reference>
<name>A0A1Y2C4R8_9FUNG</name>
<keyword evidence="2" id="KW-1185">Reference proteome</keyword>
<proteinExistence type="predicted"/>
<dbReference type="AlphaFoldDB" id="A0A1Y2C4R8"/>
<accession>A0A1Y2C4R8</accession>
<organism evidence="1 2">
    <name type="scientific">Rhizoclosmatium globosum</name>
    <dbReference type="NCBI Taxonomy" id="329046"/>
    <lineage>
        <taxon>Eukaryota</taxon>
        <taxon>Fungi</taxon>
        <taxon>Fungi incertae sedis</taxon>
        <taxon>Chytridiomycota</taxon>
        <taxon>Chytridiomycota incertae sedis</taxon>
        <taxon>Chytridiomycetes</taxon>
        <taxon>Chytridiales</taxon>
        <taxon>Chytriomycetaceae</taxon>
        <taxon>Rhizoclosmatium</taxon>
    </lineage>
</organism>
<protein>
    <submittedName>
        <fullName evidence="1">Uncharacterized protein</fullName>
    </submittedName>
</protein>
<comment type="caution">
    <text evidence="1">The sequence shown here is derived from an EMBL/GenBank/DDBJ whole genome shotgun (WGS) entry which is preliminary data.</text>
</comment>
<dbReference type="EMBL" id="MCGO01000030">
    <property type="protein sequence ID" value="ORY42040.1"/>
    <property type="molecule type" value="Genomic_DNA"/>
</dbReference>
<gene>
    <name evidence="1" type="ORF">BCR33DRAFT_330300</name>
</gene>
<sequence length="220" mass="24604">MSFQTAHSYHFHRFSESVSQTNVVTVYQRDSSSSEAVTRTSEPSSDPLYVLTIPPPPTLFKAFNLSTRVYIGPSPGCVLIPQKSDYKPLHCELKIPALETPRINQHFIFSIDSTPPVTFTCHEYNVKTPLTTDQSPVKCVFSWNSVPTRWRQVTLGANNDIAQFVLEVQVEPDLNDTTSIATGWSASSNLLPRKKYKQSHKHPLGSPSNSILLPLPVLHN</sequence>
<dbReference type="Proteomes" id="UP000193642">
    <property type="component" value="Unassembled WGS sequence"/>
</dbReference>
<evidence type="ECO:0000313" key="2">
    <source>
        <dbReference type="Proteomes" id="UP000193642"/>
    </source>
</evidence>